<keyword evidence="4" id="KW-1185">Reference proteome</keyword>
<evidence type="ECO:0000313" key="3">
    <source>
        <dbReference type="EMBL" id="GGH90429.1"/>
    </source>
</evidence>
<organism evidence="3 4">
    <name type="scientific">Hymenobacter frigidus</name>
    <dbReference type="NCBI Taxonomy" id="1524095"/>
    <lineage>
        <taxon>Bacteria</taxon>
        <taxon>Pseudomonadati</taxon>
        <taxon>Bacteroidota</taxon>
        <taxon>Cytophagia</taxon>
        <taxon>Cytophagales</taxon>
        <taxon>Hymenobacteraceae</taxon>
        <taxon>Hymenobacter</taxon>
    </lineage>
</organism>
<accession>A0ABQ2AHP3</accession>
<dbReference type="Proteomes" id="UP000637774">
    <property type="component" value="Unassembled WGS sequence"/>
</dbReference>
<keyword evidence="2" id="KW-1133">Transmembrane helix</keyword>
<proteinExistence type="predicted"/>
<evidence type="ECO:0000256" key="1">
    <source>
        <dbReference type="SAM" id="MobiDB-lite"/>
    </source>
</evidence>
<keyword evidence="2" id="KW-0812">Transmembrane</keyword>
<sequence length="81" mass="8832">MLRKNPFRIFLYLVGIIVVAKLCYNLGYRIATRKLGAATEAPRPKTRANREASGLRGLTIDPADSTEAARTATPLPDSSSK</sequence>
<evidence type="ECO:0000313" key="4">
    <source>
        <dbReference type="Proteomes" id="UP000637774"/>
    </source>
</evidence>
<gene>
    <name evidence="3" type="ORF">GCM10011495_36280</name>
</gene>
<name>A0ABQ2AHP3_9BACT</name>
<keyword evidence="2" id="KW-0472">Membrane</keyword>
<dbReference type="RefSeq" id="WP_188563517.1">
    <property type="nucleotide sequence ID" value="NZ_BMGY01000053.1"/>
</dbReference>
<protein>
    <submittedName>
        <fullName evidence="3">Uncharacterized protein</fullName>
    </submittedName>
</protein>
<evidence type="ECO:0000256" key="2">
    <source>
        <dbReference type="SAM" id="Phobius"/>
    </source>
</evidence>
<dbReference type="EMBL" id="BMGY01000053">
    <property type="protein sequence ID" value="GGH90429.1"/>
    <property type="molecule type" value="Genomic_DNA"/>
</dbReference>
<feature type="transmembrane region" description="Helical" evidence="2">
    <location>
        <begin position="6"/>
        <end position="24"/>
    </location>
</feature>
<comment type="caution">
    <text evidence="3">The sequence shown here is derived from an EMBL/GenBank/DDBJ whole genome shotgun (WGS) entry which is preliminary data.</text>
</comment>
<reference evidence="4" key="1">
    <citation type="journal article" date="2019" name="Int. J. Syst. Evol. Microbiol.">
        <title>The Global Catalogue of Microorganisms (GCM) 10K type strain sequencing project: providing services to taxonomists for standard genome sequencing and annotation.</title>
        <authorList>
            <consortium name="The Broad Institute Genomics Platform"/>
            <consortium name="The Broad Institute Genome Sequencing Center for Infectious Disease"/>
            <person name="Wu L."/>
            <person name="Ma J."/>
        </authorList>
    </citation>
    <scope>NUCLEOTIDE SEQUENCE [LARGE SCALE GENOMIC DNA]</scope>
    <source>
        <strain evidence="4">CGMCC 1.14966</strain>
    </source>
</reference>
<feature type="region of interest" description="Disordered" evidence="1">
    <location>
        <begin position="37"/>
        <end position="81"/>
    </location>
</feature>